<gene>
    <name evidence="7" type="ORF">QBC38DRAFT_56256</name>
</gene>
<dbReference type="AlphaFoldDB" id="A0AAN7BW96"/>
<comment type="caution">
    <text evidence="7">The sequence shown here is derived from an EMBL/GenBank/DDBJ whole genome shotgun (WGS) entry which is preliminary data.</text>
</comment>
<dbReference type="PANTHER" id="PTHR13789">
    <property type="entry name" value="MONOOXYGENASE"/>
    <property type="match status" value="1"/>
</dbReference>
<dbReference type="GO" id="GO:0004497">
    <property type="term" value="F:monooxygenase activity"/>
    <property type="evidence" value="ECO:0007669"/>
    <property type="project" value="UniProtKB-KW"/>
</dbReference>
<name>A0AAN7BW96_9PEZI</name>
<dbReference type="Gene3D" id="3.50.50.60">
    <property type="entry name" value="FAD/NAD(P)-binding domain"/>
    <property type="match status" value="1"/>
</dbReference>
<protein>
    <recommendedName>
        <fullName evidence="6">FAD-binding domain-containing protein</fullName>
    </recommendedName>
</protein>
<dbReference type="SUPFAM" id="SSF54373">
    <property type="entry name" value="FAD-linked reductases, C-terminal domain"/>
    <property type="match status" value="1"/>
</dbReference>
<dbReference type="InterPro" id="IPR010451">
    <property type="entry name" value="Acetoacetate_decarboxylase"/>
</dbReference>
<keyword evidence="3" id="KW-0274">FAD</keyword>
<dbReference type="InterPro" id="IPR050493">
    <property type="entry name" value="FAD-dep_Monooxygenase_BioMet"/>
</dbReference>
<dbReference type="Proteomes" id="UP001301958">
    <property type="component" value="Unassembled WGS sequence"/>
</dbReference>
<evidence type="ECO:0000313" key="7">
    <source>
        <dbReference type="EMBL" id="KAK4230153.1"/>
    </source>
</evidence>
<dbReference type="SUPFAM" id="SSF160104">
    <property type="entry name" value="Acetoacetate decarboxylase-like"/>
    <property type="match status" value="1"/>
</dbReference>
<organism evidence="7 8">
    <name type="scientific">Podospora fimiseda</name>
    <dbReference type="NCBI Taxonomy" id="252190"/>
    <lineage>
        <taxon>Eukaryota</taxon>
        <taxon>Fungi</taxon>
        <taxon>Dikarya</taxon>
        <taxon>Ascomycota</taxon>
        <taxon>Pezizomycotina</taxon>
        <taxon>Sordariomycetes</taxon>
        <taxon>Sordariomycetidae</taxon>
        <taxon>Sordariales</taxon>
        <taxon>Podosporaceae</taxon>
        <taxon>Podospora</taxon>
    </lineage>
</organism>
<evidence type="ECO:0000256" key="5">
    <source>
        <dbReference type="ARBA" id="ARBA00023033"/>
    </source>
</evidence>
<evidence type="ECO:0000256" key="3">
    <source>
        <dbReference type="ARBA" id="ARBA00022827"/>
    </source>
</evidence>
<comment type="similarity">
    <text evidence="1">Belongs to the paxM FAD-dependent monooxygenase family.</text>
</comment>
<dbReference type="SUPFAM" id="SSF51905">
    <property type="entry name" value="FAD/NAD(P)-binding domain"/>
    <property type="match status" value="1"/>
</dbReference>
<dbReference type="Pfam" id="PF06314">
    <property type="entry name" value="ADC"/>
    <property type="match status" value="1"/>
</dbReference>
<keyword evidence="4" id="KW-0560">Oxidoreductase</keyword>
<sequence>MGSRIEGPSNCPLQILIVGAGIGGLTAAVGFRKQGHQVTLFERCELARETGAALHLASNCHGILRRFGIYPETFGANPVHGLLEYDYTGSLRVDADLRESLKQWQNVWVLSHRTRLHEALKDAATAKDGEGPPAILKTSSRVTDVDTVNGIVTLEGGNQYSGDLVIGADGVGSVTRKYIYPNLKPFSSGKSAFRFMVPHETMLVNPQTKDLASRQGYMTFWYANDRRVVMYPCNNNTVMNCLAIHPTYLSKSPVGTENDWDQHTTKGTLLDIFKDFDPRVQALLGMVDQDNLKAWTLLDMEKIPRWVEGKLVLLGDAAHPFLPYQGQGAAMAIEDATSLVALLPSGTPVNDIPSRLALYEKLRDERAHKIQDFTRTTGLDMTDEKRKNFDIMQFMNYNLSHDEFHHSSHALKRHLWSRNASKNANFSWRLPLAFGPLQSPRQDLLGRPQAQTLDAKTITHNVRFKTSATYLRNWLPSASFSFTFPGTVAEASFCCVELKNLGWLGGFGYNYFGLWIHGIQYRCEDGTMYKGSWLPVLFENEANPIITGREDLGMPKVFCDINIEENTIECSWKGRRWLKMEMGGLQEEKESVKQGQDDDNLLLWRYVPAVGEPGKADAEYPVIVEGKSKDLIVVDKKMVGKRGKVDFDDYGETLMEKFPTIGGIVKGLADVPIFEVLEVSRVEGRGLDTFGQARRIE</sequence>
<proteinExistence type="inferred from homology"/>
<evidence type="ECO:0000256" key="2">
    <source>
        <dbReference type="ARBA" id="ARBA00022630"/>
    </source>
</evidence>
<dbReference type="Gene3D" id="2.40.400.10">
    <property type="entry name" value="Acetoacetate decarboxylase-like"/>
    <property type="match status" value="1"/>
</dbReference>
<evidence type="ECO:0000313" key="8">
    <source>
        <dbReference type="Proteomes" id="UP001301958"/>
    </source>
</evidence>
<keyword evidence="2" id="KW-0285">Flavoprotein</keyword>
<dbReference type="PRINTS" id="PR00420">
    <property type="entry name" value="RNGMNOXGNASE"/>
</dbReference>
<reference evidence="7" key="1">
    <citation type="journal article" date="2023" name="Mol. Phylogenet. Evol.">
        <title>Genome-scale phylogeny and comparative genomics of the fungal order Sordariales.</title>
        <authorList>
            <person name="Hensen N."/>
            <person name="Bonometti L."/>
            <person name="Westerberg I."/>
            <person name="Brannstrom I.O."/>
            <person name="Guillou S."/>
            <person name="Cros-Aarteil S."/>
            <person name="Calhoun S."/>
            <person name="Haridas S."/>
            <person name="Kuo A."/>
            <person name="Mondo S."/>
            <person name="Pangilinan J."/>
            <person name="Riley R."/>
            <person name="LaButti K."/>
            <person name="Andreopoulos B."/>
            <person name="Lipzen A."/>
            <person name="Chen C."/>
            <person name="Yan M."/>
            <person name="Daum C."/>
            <person name="Ng V."/>
            <person name="Clum A."/>
            <person name="Steindorff A."/>
            <person name="Ohm R.A."/>
            <person name="Martin F."/>
            <person name="Silar P."/>
            <person name="Natvig D.O."/>
            <person name="Lalanne C."/>
            <person name="Gautier V."/>
            <person name="Ament-Velasquez S.L."/>
            <person name="Kruys A."/>
            <person name="Hutchinson M.I."/>
            <person name="Powell A.J."/>
            <person name="Barry K."/>
            <person name="Miller A.N."/>
            <person name="Grigoriev I.V."/>
            <person name="Debuchy R."/>
            <person name="Gladieux P."/>
            <person name="Hiltunen Thoren M."/>
            <person name="Johannesson H."/>
        </authorList>
    </citation>
    <scope>NUCLEOTIDE SEQUENCE</scope>
    <source>
        <strain evidence="7">CBS 990.96</strain>
    </source>
</reference>
<dbReference type="PANTHER" id="PTHR13789:SF261">
    <property type="entry name" value="HYDROXYLASE, PUTATIVE (AFU_ORTHOLOGUE AFUA_7G00590)-RELATED"/>
    <property type="match status" value="1"/>
</dbReference>
<dbReference type="InterPro" id="IPR023375">
    <property type="entry name" value="ADC_dom_sf"/>
</dbReference>
<dbReference type="GO" id="GO:0016829">
    <property type="term" value="F:lyase activity"/>
    <property type="evidence" value="ECO:0007669"/>
    <property type="project" value="InterPro"/>
</dbReference>
<evidence type="ECO:0000256" key="1">
    <source>
        <dbReference type="ARBA" id="ARBA00007992"/>
    </source>
</evidence>
<dbReference type="InterPro" id="IPR036188">
    <property type="entry name" value="FAD/NAD-bd_sf"/>
</dbReference>
<dbReference type="InterPro" id="IPR002938">
    <property type="entry name" value="FAD-bd"/>
</dbReference>
<evidence type="ECO:0000259" key="6">
    <source>
        <dbReference type="Pfam" id="PF01494"/>
    </source>
</evidence>
<accession>A0AAN7BW96</accession>
<dbReference type="GO" id="GO:0071949">
    <property type="term" value="F:FAD binding"/>
    <property type="evidence" value="ECO:0007669"/>
    <property type="project" value="InterPro"/>
</dbReference>
<reference evidence="7" key="2">
    <citation type="submission" date="2023-05" db="EMBL/GenBank/DDBJ databases">
        <authorList>
            <consortium name="Lawrence Berkeley National Laboratory"/>
            <person name="Steindorff A."/>
            <person name="Hensen N."/>
            <person name="Bonometti L."/>
            <person name="Westerberg I."/>
            <person name="Brannstrom I.O."/>
            <person name="Guillou S."/>
            <person name="Cros-Aarteil S."/>
            <person name="Calhoun S."/>
            <person name="Haridas S."/>
            <person name="Kuo A."/>
            <person name="Mondo S."/>
            <person name="Pangilinan J."/>
            <person name="Riley R."/>
            <person name="Labutti K."/>
            <person name="Andreopoulos B."/>
            <person name="Lipzen A."/>
            <person name="Chen C."/>
            <person name="Yanf M."/>
            <person name="Daum C."/>
            <person name="Ng V."/>
            <person name="Clum A."/>
            <person name="Ohm R."/>
            <person name="Martin F."/>
            <person name="Silar P."/>
            <person name="Natvig D."/>
            <person name="Lalanne C."/>
            <person name="Gautier V."/>
            <person name="Ament-Velasquez S.L."/>
            <person name="Kruys A."/>
            <person name="Hutchinson M.I."/>
            <person name="Powell A.J."/>
            <person name="Barry K."/>
            <person name="Miller A.N."/>
            <person name="Grigoriev I.V."/>
            <person name="Debuchy R."/>
            <person name="Gladieux P."/>
            <person name="Thoren M.H."/>
            <person name="Johannesson H."/>
        </authorList>
    </citation>
    <scope>NUCLEOTIDE SEQUENCE</scope>
    <source>
        <strain evidence="7">CBS 990.96</strain>
    </source>
</reference>
<keyword evidence="5" id="KW-0503">Monooxygenase</keyword>
<dbReference type="Pfam" id="PF01494">
    <property type="entry name" value="FAD_binding_3"/>
    <property type="match status" value="1"/>
</dbReference>
<keyword evidence="8" id="KW-1185">Reference proteome</keyword>
<dbReference type="EMBL" id="MU865301">
    <property type="protein sequence ID" value="KAK4230153.1"/>
    <property type="molecule type" value="Genomic_DNA"/>
</dbReference>
<evidence type="ECO:0000256" key="4">
    <source>
        <dbReference type="ARBA" id="ARBA00023002"/>
    </source>
</evidence>
<feature type="domain" description="FAD-binding" evidence="6">
    <location>
        <begin position="14"/>
        <end position="373"/>
    </location>
</feature>